<accession>A0A3A8QNM6</accession>
<evidence type="ECO:0000259" key="2">
    <source>
        <dbReference type="Pfam" id="PF13358"/>
    </source>
</evidence>
<dbReference type="OrthoDB" id="5504200at2"/>
<evidence type="ECO:0000313" key="3">
    <source>
        <dbReference type="EMBL" id="RKH66452.1"/>
    </source>
</evidence>
<dbReference type="InterPro" id="IPR038717">
    <property type="entry name" value="Tc1-like_DDE_dom"/>
</dbReference>
<dbReference type="EMBL" id="RAWK01000082">
    <property type="protein sequence ID" value="RKH66452.1"/>
    <property type="molecule type" value="Genomic_DNA"/>
</dbReference>
<feature type="compositionally biased region" description="Low complexity" evidence="1">
    <location>
        <begin position="169"/>
        <end position="186"/>
    </location>
</feature>
<dbReference type="SUPFAM" id="SSF46689">
    <property type="entry name" value="Homeodomain-like"/>
    <property type="match status" value="1"/>
</dbReference>
<dbReference type="Pfam" id="PF13565">
    <property type="entry name" value="HTH_32"/>
    <property type="match status" value="1"/>
</dbReference>
<sequence length="298" mass="33724">MHRCRERWRQHGLKGLADAPRPRRPPRVTAEYLRLLMQPVEADPRHLGFAFAHWTCGRLAAYLKARTGVEVSAWWVGELLRCHGFAWRRAKLTSRHLADEEEKSARPKAPQLPAENGSESRSGLRAVVRRRRPLRPAARHALHVEEEGQPPVATHSGQERAGRRGGRTSLPGPALPLHAPAGPSHLEPLPTAAREAGSARQAHGRRIVLVLDNGNTFTACRAQAALEQAAPWVRPFWLPRYTSETLNWIEGYWEHLKDIYFSQMLTEEREAFYPDAIRLLHRLQQTGRLQALAPCTTL</sequence>
<feature type="compositionally biased region" description="Basic residues" evidence="1">
    <location>
        <begin position="127"/>
        <end position="141"/>
    </location>
</feature>
<dbReference type="RefSeq" id="WP_120556138.1">
    <property type="nucleotide sequence ID" value="NZ_RAWK01000082.1"/>
</dbReference>
<keyword evidence="4" id="KW-1185">Reference proteome</keyword>
<dbReference type="InterPro" id="IPR009057">
    <property type="entry name" value="Homeodomain-like_sf"/>
</dbReference>
<evidence type="ECO:0000313" key="4">
    <source>
        <dbReference type="Proteomes" id="UP000267003"/>
    </source>
</evidence>
<dbReference type="Pfam" id="PF13358">
    <property type="entry name" value="DDE_3"/>
    <property type="match status" value="1"/>
</dbReference>
<protein>
    <recommendedName>
        <fullName evidence="2">Tc1-like transposase DDE domain-containing protein</fullName>
    </recommendedName>
</protein>
<evidence type="ECO:0000256" key="1">
    <source>
        <dbReference type="SAM" id="MobiDB-lite"/>
    </source>
</evidence>
<name>A0A3A8QNM6_9BACT</name>
<reference evidence="4" key="1">
    <citation type="submission" date="2018-09" db="EMBL/GenBank/DDBJ databases">
        <authorList>
            <person name="Livingstone P.G."/>
            <person name="Whitworth D.E."/>
        </authorList>
    </citation>
    <scope>NUCLEOTIDE SEQUENCE [LARGE SCALE GENOMIC DNA]</scope>
    <source>
        <strain evidence="4">AB050A</strain>
    </source>
</reference>
<comment type="caution">
    <text evidence="3">The sequence shown here is derived from an EMBL/GenBank/DDBJ whole genome shotgun (WGS) entry which is preliminary data.</text>
</comment>
<dbReference type="AlphaFoldDB" id="A0A3A8QNM6"/>
<gene>
    <name evidence="3" type="ORF">D7W81_15445</name>
</gene>
<dbReference type="Proteomes" id="UP000267003">
    <property type="component" value="Unassembled WGS sequence"/>
</dbReference>
<feature type="region of interest" description="Disordered" evidence="1">
    <location>
        <begin position="96"/>
        <end position="198"/>
    </location>
</feature>
<feature type="domain" description="Tc1-like transposase DDE" evidence="2">
    <location>
        <begin position="202"/>
        <end position="263"/>
    </location>
</feature>
<proteinExistence type="predicted"/>
<organism evidence="3 4">
    <name type="scientific">Corallococcus aberystwythensis</name>
    <dbReference type="NCBI Taxonomy" id="2316722"/>
    <lineage>
        <taxon>Bacteria</taxon>
        <taxon>Pseudomonadati</taxon>
        <taxon>Myxococcota</taxon>
        <taxon>Myxococcia</taxon>
        <taxon>Myxococcales</taxon>
        <taxon>Cystobacterineae</taxon>
        <taxon>Myxococcaceae</taxon>
        <taxon>Corallococcus</taxon>
    </lineage>
</organism>